<evidence type="ECO:0000256" key="9">
    <source>
        <dbReference type="ARBA" id="ARBA00022840"/>
    </source>
</evidence>
<evidence type="ECO:0000256" key="14">
    <source>
        <dbReference type="ARBA" id="ARBA00049255"/>
    </source>
</evidence>
<keyword evidence="7 15" id="KW-0479">Metal-binding</keyword>
<dbReference type="InterPro" id="IPR009061">
    <property type="entry name" value="DNA-bd_dom_put_sf"/>
</dbReference>
<dbReference type="PROSITE" id="PS51483">
    <property type="entry name" value="B5"/>
    <property type="match status" value="1"/>
</dbReference>
<dbReference type="Gene3D" id="3.50.40.10">
    <property type="entry name" value="Phenylalanyl-trna Synthetase, Chain B, domain 3"/>
    <property type="match status" value="1"/>
</dbReference>
<dbReference type="GO" id="GO:0005524">
    <property type="term" value="F:ATP binding"/>
    <property type="evidence" value="ECO:0007669"/>
    <property type="project" value="UniProtKB-UniRule"/>
</dbReference>
<dbReference type="GO" id="GO:0004826">
    <property type="term" value="F:phenylalanine-tRNA ligase activity"/>
    <property type="evidence" value="ECO:0007669"/>
    <property type="project" value="UniProtKB-UniRule"/>
</dbReference>
<accession>A0A926HRS3</accession>
<evidence type="ECO:0000256" key="10">
    <source>
        <dbReference type="ARBA" id="ARBA00022842"/>
    </source>
</evidence>
<keyword evidence="12 15" id="KW-0648">Protein biosynthesis</keyword>
<comment type="cofactor">
    <cofactor evidence="15">
        <name>Mg(2+)</name>
        <dbReference type="ChEBI" id="CHEBI:18420"/>
    </cofactor>
    <text evidence="15">Binds 2 magnesium ions per tetramer.</text>
</comment>
<feature type="binding site" evidence="15">
    <location>
        <position position="467"/>
    </location>
    <ligand>
        <name>Mg(2+)</name>
        <dbReference type="ChEBI" id="CHEBI:18420"/>
        <note>shared with alpha subunit</note>
    </ligand>
</feature>
<comment type="subunit">
    <text evidence="3 15">Tetramer of two alpha and two beta subunits.</text>
</comment>
<dbReference type="SUPFAM" id="SSF55681">
    <property type="entry name" value="Class II aaRS and biotin synthetases"/>
    <property type="match status" value="1"/>
</dbReference>
<feature type="domain" description="TRNA-binding" evidence="17">
    <location>
        <begin position="39"/>
        <end position="154"/>
    </location>
</feature>
<dbReference type="PANTHER" id="PTHR10947:SF0">
    <property type="entry name" value="PHENYLALANINE--TRNA LIGASE BETA SUBUNIT"/>
    <property type="match status" value="1"/>
</dbReference>
<evidence type="ECO:0000256" key="15">
    <source>
        <dbReference type="HAMAP-Rule" id="MF_00283"/>
    </source>
</evidence>
<dbReference type="NCBIfam" id="TIGR00472">
    <property type="entry name" value="pheT_bact"/>
    <property type="match status" value="1"/>
</dbReference>
<dbReference type="Gene3D" id="3.30.70.380">
    <property type="entry name" value="Ferrodoxin-fold anticodon-binding domain"/>
    <property type="match status" value="1"/>
</dbReference>
<evidence type="ECO:0000256" key="4">
    <source>
        <dbReference type="ARBA" id="ARBA00022490"/>
    </source>
</evidence>
<dbReference type="Pfam" id="PF03147">
    <property type="entry name" value="FDX-ACB"/>
    <property type="match status" value="1"/>
</dbReference>
<dbReference type="FunFam" id="2.40.50.140:FF:000045">
    <property type="entry name" value="Phenylalanine--tRNA ligase beta subunit"/>
    <property type="match status" value="1"/>
</dbReference>
<keyword evidence="13 15" id="KW-0030">Aminoacyl-tRNA synthetase</keyword>
<dbReference type="InterPro" id="IPR020825">
    <property type="entry name" value="Phe-tRNA_synthase-like_B3/B4"/>
</dbReference>
<dbReference type="PROSITE" id="PS51447">
    <property type="entry name" value="FDX_ACB"/>
    <property type="match status" value="1"/>
</dbReference>
<dbReference type="Gene3D" id="2.40.50.140">
    <property type="entry name" value="Nucleic acid-binding proteins"/>
    <property type="match status" value="1"/>
</dbReference>
<dbReference type="RefSeq" id="WP_249319736.1">
    <property type="nucleotide sequence ID" value="NZ_JACRSN010000012.1"/>
</dbReference>
<evidence type="ECO:0000256" key="7">
    <source>
        <dbReference type="ARBA" id="ARBA00022723"/>
    </source>
</evidence>
<dbReference type="CDD" id="cd02796">
    <property type="entry name" value="tRNA_bind_bactPheRS"/>
    <property type="match status" value="1"/>
</dbReference>
<evidence type="ECO:0000313" key="20">
    <source>
        <dbReference type="EMBL" id="MBC8534079.1"/>
    </source>
</evidence>
<feature type="binding site" evidence="15">
    <location>
        <position position="470"/>
    </location>
    <ligand>
        <name>Mg(2+)</name>
        <dbReference type="ChEBI" id="CHEBI:18420"/>
        <note>shared with alpha subunit</note>
    </ligand>
</feature>
<dbReference type="SMART" id="SM00873">
    <property type="entry name" value="B3_4"/>
    <property type="match status" value="1"/>
</dbReference>
<evidence type="ECO:0000256" key="11">
    <source>
        <dbReference type="ARBA" id="ARBA00022884"/>
    </source>
</evidence>
<keyword evidence="4 15" id="KW-0963">Cytoplasm</keyword>
<evidence type="ECO:0000256" key="5">
    <source>
        <dbReference type="ARBA" id="ARBA00022555"/>
    </source>
</evidence>
<dbReference type="SUPFAM" id="SSF50249">
    <property type="entry name" value="Nucleic acid-binding proteins"/>
    <property type="match status" value="1"/>
</dbReference>
<proteinExistence type="inferred from homology"/>
<dbReference type="InterPro" id="IPR005147">
    <property type="entry name" value="tRNA_synthase_B5-dom"/>
</dbReference>
<keyword evidence="8 15" id="KW-0547">Nucleotide-binding</keyword>
<comment type="subcellular location">
    <subcellularLocation>
        <location evidence="1 15">Cytoplasm</location>
    </subcellularLocation>
</comment>
<dbReference type="InterPro" id="IPR005121">
    <property type="entry name" value="Fdx_antiC-bd"/>
</dbReference>
<dbReference type="GO" id="GO:0000287">
    <property type="term" value="F:magnesium ion binding"/>
    <property type="evidence" value="ECO:0007669"/>
    <property type="project" value="UniProtKB-UniRule"/>
</dbReference>
<dbReference type="Pfam" id="PF01588">
    <property type="entry name" value="tRNA_bind"/>
    <property type="match status" value="1"/>
</dbReference>
<dbReference type="InterPro" id="IPR012340">
    <property type="entry name" value="NA-bd_OB-fold"/>
</dbReference>
<dbReference type="Gene3D" id="3.30.56.10">
    <property type="match status" value="2"/>
</dbReference>
<dbReference type="EMBL" id="JACRSN010000012">
    <property type="protein sequence ID" value="MBC8534079.1"/>
    <property type="molecule type" value="Genomic_DNA"/>
</dbReference>
<dbReference type="GO" id="GO:0006432">
    <property type="term" value="P:phenylalanyl-tRNA aminoacylation"/>
    <property type="evidence" value="ECO:0007669"/>
    <property type="project" value="UniProtKB-UniRule"/>
</dbReference>
<dbReference type="InterPro" id="IPR045060">
    <property type="entry name" value="Phe-tRNA-ligase_IIc_bsu"/>
</dbReference>
<comment type="caution">
    <text evidence="20">The sequence shown here is derived from an EMBL/GenBank/DDBJ whole genome shotgun (WGS) entry which is preliminary data.</text>
</comment>
<dbReference type="HAMAP" id="MF_00283">
    <property type="entry name" value="Phe_tRNA_synth_beta1"/>
    <property type="match status" value="1"/>
</dbReference>
<dbReference type="AlphaFoldDB" id="A0A926HRS3"/>
<evidence type="ECO:0000256" key="2">
    <source>
        <dbReference type="ARBA" id="ARBA00008653"/>
    </source>
</evidence>
<keyword evidence="9 15" id="KW-0067">ATP-binding</keyword>
<dbReference type="InterPro" id="IPR002547">
    <property type="entry name" value="tRNA-bd_dom"/>
</dbReference>
<dbReference type="Pfam" id="PF17759">
    <property type="entry name" value="tRNA_synthFbeta"/>
    <property type="match status" value="1"/>
</dbReference>
<evidence type="ECO:0000256" key="1">
    <source>
        <dbReference type="ARBA" id="ARBA00004496"/>
    </source>
</evidence>
<name>A0A926HRS3_9FIRM</name>
<evidence type="ECO:0000259" key="19">
    <source>
        <dbReference type="PROSITE" id="PS51483"/>
    </source>
</evidence>
<dbReference type="SMART" id="SM00896">
    <property type="entry name" value="FDX-ACB"/>
    <property type="match status" value="1"/>
</dbReference>
<comment type="similarity">
    <text evidence="2 15">Belongs to the phenylalanyl-tRNA synthetase beta subunit family. Type 1 subfamily.</text>
</comment>
<keyword evidence="11 16" id="KW-0694">RNA-binding</keyword>
<evidence type="ECO:0000313" key="21">
    <source>
        <dbReference type="Proteomes" id="UP000651482"/>
    </source>
</evidence>
<reference evidence="20" key="1">
    <citation type="submission" date="2020-08" db="EMBL/GenBank/DDBJ databases">
        <title>Genome public.</title>
        <authorList>
            <person name="Liu C."/>
            <person name="Sun Q."/>
        </authorList>
    </citation>
    <scope>NUCLEOTIDE SEQUENCE</scope>
    <source>
        <strain evidence="20">NSJ-40</strain>
    </source>
</reference>
<evidence type="ECO:0000256" key="13">
    <source>
        <dbReference type="ARBA" id="ARBA00023146"/>
    </source>
</evidence>
<dbReference type="InterPro" id="IPR041616">
    <property type="entry name" value="PheRS_beta_core"/>
</dbReference>
<feature type="binding site" evidence="15">
    <location>
        <position position="461"/>
    </location>
    <ligand>
        <name>Mg(2+)</name>
        <dbReference type="ChEBI" id="CHEBI:18420"/>
        <note>shared with alpha subunit</note>
    </ligand>
</feature>
<dbReference type="InterPro" id="IPR004532">
    <property type="entry name" value="Phe-tRNA-ligase_IIc_bsu_bact"/>
</dbReference>
<dbReference type="GO" id="GO:0016740">
    <property type="term" value="F:transferase activity"/>
    <property type="evidence" value="ECO:0007669"/>
    <property type="project" value="UniProtKB-ARBA"/>
</dbReference>
<evidence type="ECO:0000256" key="8">
    <source>
        <dbReference type="ARBA" id="ARBA00022741"/>
    </source>
</evidence>
<dbReference type="EC" id="6.1.1.20" evidence="15"/>
<dbReference type="InterPro" id="IPR005146">
    <property type="entry name" value="B3/B4_tRNA-bd"/>
</dbReference>
<dbReference type="SUPFAM" id="SSF56037">
    <property type="entry name" value="PheT/TilS domain"/>
    <property type="match status" value="1"/>
</dbReference>
<dbReference type="NCBIfam" id="NF045760">
    <property type="entry name" value="YtpR"/>
    <property type="match status" value="1"/>
</dbReference>
<dbReference type="InterPro" id="IPR033714">
    <property type="entry name" value="tRNA_bind_bactPheRS"/>
</dbReference>
<dbReference type="CDD" id="cd00769">
    <property type="entry name" value="PheRS_beta_core"/>
    <property type="match status" value="1"/>
</dbReference>
<dbReference type="PROSITE" id="PS50886">
    <property type="entry name" value="TRBD"/>
    <property type="match status" value="1"/>
</dbReference>
<sequence length="797" mass="87828">MKTPLKWLRRYVDIDIPLEELCNRMVLSGFEVEEVIDLSKTMENVVTGIVVTMEKHPDADKLMVCGIDVGGDAPLQIVTGASNLFVGAMVPVALHGAKLPNGMQIKKGKLRGVVSEGMLCSGEELCLKEADYPGAEVYGILILHENCPAGTDMRDVLGLNDQVIDFAVTANRPDCQSVIGIAREVAGVLGKELHLPKPAYRTAGGDIKEHISVSVEDTDLCPRYYGRVVRNVRIAESPVWMKECLSAAGMRPISNIVDITNFVMLETGQPMHAFDLRDVRGSKIIVRRAKAGETITTLDDKDHTLTPEMLVIADAEGPSCLAGIMGGLDSEIKPDTKDIFFESAKFRRDSVRRTARALGMRTESSARFEKGMDILGVEYAMERALQLIDELDAGDIVDGVIDCNEGLPAPRKLDVPADSVNSLLGLSIPGEEMAQILNRLSIPTTLSDAVLHCEIPSFRDDMEGRADVAEEVMRIYGYDHITGEPMRGAITRGQKSKERLNDDQAKACLIAHGLREMETYAFISAKAPDLLSLDANDPRRMAVPLMNPLSEEYAVLRTQLVSSTLNVLATNYSRKNPSARLFEIARRFIPKALPVTEQPAELPTLSIGLYGDDIDFFVLKGVLEDLFAVFGLTPDYAPYREPYLHPGRSASAEMDGNKLAVFGELHPATAARYGFETRVYVAEVYLDVLYQVADESVTIFKPMPKFPAVERDLALLCDEDLPVATLEKIIRSCGGHRLEKVTLFDVYQGSQIEKGKKSVAYRILLRSQEGTMTEEEVSTVLEKMMRELEKIGAVLRS</sequence>
<dbReference type="InterPro" id="IPR036690">
    <property type="entry name" value="Fdx_antiC-bd_sf"/>
</dbReference>
<evidence type="ECO:0000259" key="17">
    <source>
        <dbReference type="PROSITE" id="PS50886"/>
    </source>
</evidence>
<evidence type="ECO:0000256" key="12">
    <source>
        <dbReference type="ARBA" id="ARBA00022917"/>
    </source>
</evidence>
<feature type="domain" description="FDX-ACB" evidence="18">
    <location>
        <begin position="704"/>
        <end position="796"/>
    </location>
</feature>
<dbReference type="Gene3D" id="3.30.930.10">
    <property type="entry name" value="Bira Bifunctional Protein, Domain 2"/>
    <property type="match status" value="1"/>
</dbReference>
<dbReference type="GO" id="GO:0009328">
    <property type="term" value="C:phenylalanine-tRNA ligase complex"/>
    <property type="evidence" value="ECO:0007669"/>
    <property type="project" value="TreeGrafter"/>
</dbReference>
<gene>
    <name evidence="15" type="primary">pheT</name>
    <name evidence="20" type="ORF">IAG03_08700</name>
</gene>
<dbReference type="PANTHER" id="PTHR10947">
    <property type="entry name" value="PHENYLALANYL-TRNA SYNTHETASE BETA CHAIN AND LEUCINE-RICH REPEAT-CONTAINING PROTEIN 47"/>
    <property type="match status" value="1"/>
</dbReference>
<feature type="binding site" evidence="15">
    <location>
        <position position="471"/>
    </location>
    <ligand>
        <name>Mg(2+)</name>
        <dbReference type="ChEBI" id="CHEBI:18420"/>
        <note>shared with alpha subunit</note>
    </ligand>
</feature>
<dbReference type="Pfam" id="PF03484">
    <property type="entry name" value="B5"/>
    <property type="match status" value="1"/>
</dbReference>
<comment type="catalytic activity">
    <reaction evidence="14 15">
        <text>tRNA(Phe) + L-phenylalanine + ATP = L-phenylalanyl-tRNA(Phe) + AMP + diphosphate + H(+)</text>
        <dbReference type="Rhea" id="RHEA:19413"/>
        <dbReference type="Rhea" id="RHEA-COMP:9668"/>
        <dbReference type="Rhea" id="RHEA-COMP:9699"/>
        <dbReference type="ChEBI" id="CHEBI:15378"/>
        <dbReference type="ChEBI" id="CHEBI:30616"/>
        <dbReference type="ChEBI" id="CHEBI:33019"/>
        <dbReference type="ChEBI" id="CHEBI:58095"/>
        <dbReference type="ChEBI" id="CHEBI:78442"/>
        <dbReference type="ChEBI" id="CHEBI:78531"/>
        <dbReference type="ChEBI" id="CHEBI:456215"/>
        <dbReference type="EC" id="6.1.1.20"/>
    </reaction>
</comment>
<dbReference type="SUPFAM" id="SSF54991">
    <property type="entry name" value="Anticodon-binding domain of PheRS"/>
    <property type="match status" value="1"/>
</dbReference>
<dbReference type="GO" id="GO:0000049">
    <property type="term" value="F:tRNA binding"/>
    <property type="evidence" value="ECO:0007669"/>
    <property type="project" value="UniProtKB-UniRule"/>
</dbReference>
<protein>
    <recommendedName>
        <fullName evidence="15">Phenylalanine--tRNA ligase beta subunit</fullName>
        <ecNumber evidence="15">6.1.1.20</ecNumber>
    </recommendedName>
    <alternativeName>
        <fullName evidence="15">Phenylalanyl-tRNA synthetase beta subunit</fullName>
        <shortName evidence="15">PheRS</shortName>
    </alternativeName>
</protein>
<dbReference type="SUPFAM" id="SSF46955">
    <property type="entry name" value="Putative DNA-binding domain"/>
    <property type="match status" value="1"/>
</dbReference>
<dbReference type="FunFam" id="3.30.70.380:FF:000001">
    <property type="entry name" value="Phenylalanine--tRNA ligase beta subunit"/>
    <property type="match status" value="1"/>
</dbReference>
<dbReference type="FunFam" id="3.50.40.10:FF:000001">
    <property type="entry name" value="Phenylalanine--tRNA ligase beta subunit"/>
    <property type="match status" value="1"/>
</dbReference>
<evidence type="ECO:0000256" key="3">
    <source>
        <dbReference type="ARBA" id="ARBA00011209"/>
    </source>
</evidence>
<evidence type="ECO:0000256" key="6">
    <source>
        <dbReference type="ARBA" id="ARBA00022598"/>
    </source>
</evidence>
<keyword evidence="6 15" id="KW-0436">Ligase</keyword>
<keyword evidence="21" id="KW-1185">Reference proteome</keyword>
<feature type="domain" description="B5" evidence="19">
    <location>
        <begin position="408"/>
        <end position="483"/>
    </location>
</feature>
<organism evidence="20 21">
    <name type="scientific">Yeguia hominis</name>
    <dbReference type="NCBI Taxonomy" id="2763662"/>
    <lineage>
        <taxon>Bacteria</taxon>
        <taxon>Bacillati</taxon>
        <taxon>Bacillota</taxon>
        <taxon>Clostridia</taxon>
        <taxon>Eubacteriales</taxon>
        <taxon>Yeguiaceae</taxon>
        <taxon>Yeguia</taxon>
    </lineage>
</organism>
<dbReference type="Pfam" id="PF03483">
    <property type="entry name" value="B3_4"/>
    <property type="match status" value="1"/>
</dbReference>
<dbReference type="GO" id="GO:0140096">
    <property type="term" value="F:catalytic activity, acting on a protein"/>
    <property type="evidence" value="ECO:0007669"/>
    <property type="project" value="UniProtKB-ARBA"/>
</dbReference>
<dbReference type="SMART" id="SM00874">
    <property type="entry name" value="B5"/>
    <property type="match status" value="1"/>
</dbReference>
<keyword evidence="5 16" id="KW-0820">tRNA-binding</keyword>
<dbReference type="InterPro" id="IPR045864">
    <property type="entry name" value="aa-tRNA-synth_II/BPL/LPL"/>
</dbReference>
<evidence type="ECO:0000256" key="16">
    <source>
        <dbReference type="PROSITE-ProRule" id="PRU00209"/>
    </source>
</evidence>
<keyword evidence="10 15" id="KW-0460">Magnesium</keyword>
<dbReference type="Proteomes" id="UP000651482">
    <property type="component" value="Unassembled WGS sequence"/>
</dbReference>
<evidence type="ECO:0000259" key="18">
    <source>
        <dbReference type="PROSITE" id="PS51447"/>
    </source>
</evidence>